<gene>
    <name evidence="3" type="ORF">L227DRAFT_658010</name>
</gene>
<evidence type="ECO:0000259" key="2">
    <source>
        <dbReference type="Pfam" id="PF17667"/>
    </source>
</evidence>
<proteinExistence type="predicted"/>
<accession>A0A5C2RQF8</accession>
<dbReference type="InterPro" id="IPR011009">
    <property type="entry name" value="Kinase-like_dom_sf"/>
</dbReference>
<evidence type="ECO:0000313" key="3">
    <source>
        <dbReference type="EMBL" id="RPD53793.1"/>
    </source>
</evidence>
<feature type="compositionally biased region" description="Low complexity" evidence="1">
    <location>
        <begin position="908"/>
        <end position="920"/>
    </location>
</feature>
<feature type="domain" description="Fungal-type protein kinase" evidence="2">
    <location>
        <begin position="356"/>
        <end position="665"/>
    </location>
</feature>
<protein>
    <recommendedName>
        <fullName evidence="2">Fungal-type protein kinase domain-containing protein</fullName>
    </recommendedName>
</protein>
<dbReference type="Pfam" id="PF17667">
    <property type="entry name" value="Pkinase_fungal"/>
    <property type="match status" value="1"/>
</dbReference>
<dbReference type="SUPFAM" id="SSF56112">
    <property type="entry name" value="Protein kinase-like (PK-like)"/>
    <property type="match status" value="1"/>
</dbReference>
<evidence type="ECO:0000313" key="4">
    <source>
        <dbReference type="Proteomes" id="UP000313359"/>
    </source>
</evidence>
<dbReference type="InterPro" id="IPR040976">
    <property type="entry name" value="Pkinase_fungal"/>
</dbReference>
<reference evidence="3" key="1">
    <citation type="journal article" date="2018" name="Genome Biol. Evol.">
        <title>Genomics and development of Lentinus tigrinus, a white-rot wood-decaying mushroom with dimorphic fruiting bodies.</title>
        <authorList>
            <person name="Wu B."/>
            <person name="Xu Z."/>
            <person name="Knudson A."/>
            <person name="Carlson A."/>
            <person name="Chen N."/>
            <person name="Kovaka S."/>
            <person name="LaButti K."/>
            <person name="Lipzen A."/>
            <person name="Pennachio C."/>
            <person name="Riley R."/>
            <person name="Schakwitz W."/>
            <person name="Umezawa K."/>
            <person name="Ohm R.A."/>
            <person name="Grigoriev I.V."/>
            <person name="Nagy L.G."/>
            <person name="Gibbons J."/>
            <person name="Hibbett D."/>
        </authorList>
    </citation>
    <scope>NUCLEOTIDE SEQUENCE [LARGE SCALE GENOMIC DNA]</scope>
    <source>
        <strain evidence="3">ALCF2SS1-6</strain>
    </source>
</reference>
<dbReference type="PANTHER" id="PTHR38248">
    <property type="entry name" value="FUNK1 6"/>
    <property type="match status" value="1"/>
</dbReference>
<keyword evidence="4" id="KW-1185">Reference proteome</keyword>
<dbReference type="Proteomes" id="UP000313359">
    <property type="component" value="Unassembled WGS sequence"/>
</dbReference>
<dbReference type="AlphaFoldDB" id="A0A5C2RQF8"/>
<dbReference type="Gene3D" id="1.10.510.10">
    <property type="entry name" value="Transferase(Phosphotransferase) domain 1"/>
    <property type="match status" value="1"/>
</dbReference>
<sequence>MVRNCTIFMRLGQFESDCLHNLTSDFASNVSDAIVRKVWWSFNEDLGKDGALEMELEKPEAKYARVWSNVNRGQPLCPGFDFHTSTRAGDDGFKQHGYFVLPQDLQECPPAAYAQYAVEFKPNGPNYDPFRVGDTPSSDVSEIHDAVLEDLQSNAKEVMNYQHRTALFMLFVYGEWFRVMRWDPAGIVVTEEVNYARRVEGTRALLRVLYGFSKLSSEQQGHDLNAVRLSKSSYGYRRMDILARARCDDLDYEERVLLKTSNVHPSFFDPATSSNGSEPAASQFDELVHHDPTDPVLPSAEPQFARVGVSYVMTHVREAFRKAVRAKHPRYRIRVDGKDFLVGEPLVSGEVPLGKAMRGYIALEWLTQRFVFLKDTWEPLRNSWEREGAIIAKLNASGVPSVPTLVAHEDVHHLDGVRMQVTLTDRYSGTFGNKVVQELPPFPNPKDTKAAKPVMDDRLARKLPSDTRPRLGDCSKVYPATMSNAIMRARPDSDAPMPFPMVLAQAGKKEGLNTGHNPPTIPIFHKILGRGSQPRVHTRIVLKEFCLSLNSVSSSRQLVRLIYEAMIAHEQAYTRCHYIHHDISSGNILAYPVFMKMPSGRYAVFWKAILSDWGYAMRTDIALPPKGSTRTGTRAYMSVYQLHMGLYNHNSTIADEMEAFLHVLVHNASKSMKSNIVEVDEFLNSYFLCSPKDPLNPENVCQVAKRCSIMHCGSLTVTGIERITFSPRDYNNYYDKKRTLALNRLIAQLMKLFQTRYIVWQWRTDAGRDIEARDSKPPQHVFDSAASLKTHEGVRSLVGKILLDDSLFWPAWDMATNNPYKYSRVVDVMKAADFADYLAALPNLPAPKAEKVQEASVEEVQEARAEEVQEARADKAQEARVSDQDQAAANADEDARPQKRRRIERTRANNVGANANVPAASEPRVTRSRSAAQIRVTRSKAGQGKAAEAGAAGGSRAGKGRKGTGAAGRPRRR</sequence>
<feature type="region of interest" description="Disordered" evidence="1">
    <location>
        <begin position="867"/>
        <end position="973"/>
    </location>
</feature>
<name>A0A5C2RQF8_9APHY</name>
<feature type="compositionally biased region" description="Low complexity" evidence="1">
    <location>
        <begin position="940"/>
        <end position="950"/>
    </location>
</feature>
<evidence type="ECO:0000256" key="1">
    <source>
        <dbReference type="SAM" id="MobiDB-lite"/>
    </source>
</evidence>
<dbReference type="PANTHER" id="PTHR38248:SF2">
    <property type="entry name" value="FUNK1 11"/>
    <property type="match status" value="1"/>
</dbReference>
<dbReference type="OrthoDB" id="2757900at2759"/>
<dbReference type="EMBL" id="ML122315">
    <property type="protein sequence ID" value="RPD53793.1"/>
    <property type="molecule type" value="Genomic_DNA"/>
</dbReference>
<feature type="compositionally biased region" description="Basic and acidic residues" evidence="1">
    <location>
        <begin position="867"/>
        <end position="883"/>
    </location>
</feature>
<organism evidence="3 4">
    <name type="scientific">Lentinus tigrinus ALCF2SS1-6</name>
    <dbReference type="NCBI Taxonomy" id="1328759"/>
    <lineage>
        <taxon>Eukaryota</taxon>
        <taxon>Fungi</taxon>
        <taxon>Dikarya</taxon>
        <taxon>Basidiomycota</taxon>
        <taxon>Agaricomycotina</taxon>
        <taxon>Agaricomycetes</taxon>
        <taxon>Polyporales</taxon>
        <taxon>Polyporaceae</taxon>
        <taxon>Lentinus</taxon>
    </lineage>
</organism>